<feature type="compositionally biased region" description="Basic and acidic residues" evidence="2">
    <location>
        <begin position="126"/>
        <end position="148"/>
    </location>
</feature>
<dbReference type="SMART" id="SM00343">
    <property type="entry name" value="ZnF_C2HC"/>
    <property type="match status" value="1"/>
</dbReference>
<feature type="region of interest" description="Disordered" evidence="2">
    <location>
        <begin position="122"/>
        <end position="166"/>
    </location>
</feature>
<dbReference type="PROSITE" id="PS50158">
    <property type="entry name" value="ZF_CCHC"/>
    <property type="match status" value="1"/>
</dbReference>
<proteinExistence type="predicted"/>
<evidence type="ECO:0000313" key="4">
    <source>
        <dbReference type="Ensembl" id="ENSGACP00000026570.1"/>
    </source>
</evidence>
<evidence type="ECO:0000259" key="3">
    <source>
        <dbReference type="PROSITE" id="PS50158"/>
    </source>
</evidence>
<dbReference type="AlphaFoldDB" id="G3Q9K5"/>
<organism evidence="4">
    <name type="scientific">Gasterosteus aculeatus</name>
    <name type="common">Three-spined stickleback</name>
    <dbReference type="NCBI Taxonomy" id="69293"/>
    <lineage>
        <taxon>Eukaryota</taxon>
        <taxon>Metazoa</taxon>
        <taxon>Chordata</taxon>
        <taxon>Craniata</taxon>
        <taxon>Vertebrata</taxon>
        <taxon>Euteleostomi</taxon>
        <taxon>Actinopterygii</taxon>
        <taxon>Neopterygii</taxon>
        <taxon>Teleostei</taxon>
        <taxon>Neoteleostei</taxon>
        <taxon>Acanthomorphata</taxon>
        <taxon>Eupercaria</taxon>
        <taxon>Perciformes</taxon>
        <taxon>Cottioidei</taxon>
        <taxon>Gasterosteales</taxon>
        <taxon>Gasterosteidae</taxon>
        <taxon>Gasterosteus</taxon>
    </lineage>
</organism>
<name>G3Q9K5_GASAC</name>
<evidence type="ECO:0000256" key="2">
    <source>
        <dbReference type="SAM" id="MobiDB-lite"/>
    </source>
</evidence>
<protein>
    <recommendedName>
        <fullName evidence="3">CCHC-type domain-containing protein</fullName>
    </recommendedName>
</protein>
<dbReference type="Ensembl" id="ENSGACT00000026621.1">
    <property type="protein sequence ID" value="ENSGACP00000026570.1"/>
    <property type="gene ID" value="ENSGACG00000020110.1"/>
</dbReference>
<dbReference type="Pfam" id="PF00098">
    <property type="entry name" value="zf-CCHC"/>
    <property type="match status" value="1"/>
</dbReference>
<feature type="domain" description="CCHC-type" evidence="3">
    <location>
        <begin position="107"/>
        <end position="123"/>
    </location>
</feature>
<dbReference type="SUPFAM" id="SSF57756">
    <property type="entry name" value="Retrovirus zinc finger-like domains"/>
    <property type="match status" value="1"/>
</dbReference>
<dbReference type="Bgee" id="ENSGACG00000020110">
    <property type="expression patterns" value="Expressed in mesonephros"/>
</dbReference>
<evidence type="ECO:0000256" key="1">
    <source>
        <dbReference type="PROSITE-ProRule" id="PRU00047"/>
    </source>
</evidence>
<dbReference type="InterPro" id="IPR036875">
    <property type="entry name" value="Znf_CCHC_sf"/>
</dbReference>
<dbReference type="GO" id="GO:0008270">
    <property type="term" value="F:zinc ion binding"/>
    <property type="evidence" value="ECO:0007669"/>
    <property type="project" value="UniProtKB-KW"/>
</dbReference>
<keyword evidence="1" id="KW-0862">Zinc</keyword>
<reference evidence="4" key="2">
    <citation type="submission" date="2024-04" db="UniProtKB">
        <authorList>
            <consortium name="Ensembl"/>
        </authorList>
    </citation>
    <scope>IDENTIFICATION</scope>
</reference>
<keyword evidence="1" id="KW-0863">Zinc-finger</keyword>
<sequence>VVASGVVVRGAHGPVFPLAVPAIRMTVANVPPFVPDEALVEELAKHGKVVSPLRKTSSGCKSPLLRHVVSHRRQTHMVLTKAQALSLVIKRIEGFDYVMFATSDDGRCFRCGGEGHLARVCPERNPSTRDQNRGEAREEKGKGEDRRVGLVGGSPLRDGALPSASP</sequence>
<keyword evidence="1" id="KW-0479">Metal-binding</keyword>
<dbReference type="GO" id="GO:0003676">
    <property type="term" value="F:nucleic acid binding"/>
    <property type="evidence" value="ECO:0007669"/>
    <property type="project" value="InterPro"/>
</dbReference>
<accession>G3Q9K5</accession>
<dbReference type="STRING" id="69293.ENSGACP00000026570"/>
<dbReference type="InParanoid" id="G3Q9K5"/>
<dbReference type="InterPro" id="IPR001878">
    <property type="entry name" value="Znf_CCHC"/>
</dbReference>
<dbReference type="Gene3D" id="4.10.60.10">
    <property type="entry name" value="Zinc finger, CCHC-type"/>
    <property type="match status" value="1"/>
</dbReference>
<reference evidence="4" key="1">
    <citation type="submission" date="2006-01" db="EMBL/GenBank/DDBJ databases">
        <authorList>
            <person name="Lindblad-Toh K."/>
            <person name="Mauceli E."/>
            <person name="Grabherr M."/>
            <person name="Chang J.L."/>
            <person name="Lander E.S."/>
        </authorList>
    </citation>
    <scope>NUCLEOTIDE SEQUENCE [LARGE SCALE GENOMIC DNA]</scope>
</reference>